<proteinExistence type="predicted"/>
<feature type="compositionally biased region" description="Low complexity" evidence="1">
    <location>
        <begin position="86"/>
        <end position="102"/>
    </location>
</feature>
<sequence length="120" mass="12435">MCDKGVLNQAPDDDDECNGGDKPVGGTGGMDDSEAGGELQGTGVQPPGPERGPEQVLRGKWFSREGTGSERPCVPRCRAPGTCQTRSSAPVPRSSPPYSVGSNGLASSWGKSTWQSPDES</sequence>
<dbReference type="AlphaFoldDB" id="L5L4R1"/>
<keyword evidence="3" id="KW-1185">Reference proteome</keyword>
<dbReference type="InParanoid" id="L5L4R1"/>
<feature type="region of interest" description="Disordered" evidence="1">
    <location>
        <begin position="1"/>
        <end position="120"/>
    </location>
</feature>
<evidence type="ECO:0000313" key="2">
    <source>
        <dbReference type="EMBL" id="ELK18724.1"/>
    </source>
</evidence>
<accession>L5L4R1</accession>
<feature type="compositionally biased region" description="Polar residues" evidence="1">
    <location>
        <begin position="104"/>
        <end position="120"/>
    </location>
</feature>
<evidence type="ECO:0000313" key="3">
    <source>
        <dbReference type="Proteomes" id="UP000010552"/>
    </source>
</evidence>
<protein>
    <submittedName>
        <fullName evidence="2">Uncharacterized protein</fullName>
    </submittedName>
</protein>
<reference evidence="3" key="1">
    <citation type="journal article" date="2013" name="Science">
        <title>Comparative analysis of bat genomes provides insight into the evolution of flight and immunity.</title>
        <authorList>
            <person name="Zhang G."/>
            <person name="Cowled C."/>
            <person name="Shi Z."/>
            <person name="Huang Z."/>
            <person name="Bishop-Lilly K.A."/>
            <person name="Fang X."/>
            <person name="Wynne J.W."/>
            <person name="Xiong Z."/>
            <person name="Baker M.L."/>
            <person name="Zhao W."/>
            <person name="Tachedjian M."/>
            <person name="Zhu Y."/>
            <person name="Zhou P."/>
            <person name="Jiang X."/>
            <person name="Ng J."/>
            <person name="Yang L."/>
            <person name="Wu L."/>
            <person name="Xiao J."/>
            <person name="Feng Y."/>
            <person name="Chen Y."/>
            <person name="Sun X."/>
            <person name="Zhang Y."/>
            <person name="Marsh G.A."/>
            <person name="Crameri G."/>
            <person name="Broder C.C."/>
            <person name="Frey K.G."/>
            <person name="Wang L.F."/>
            <person name="Wang J."/>
        </authorList>
    </citation>
    <scope>NUCLEOTIDE SEQUENCE [LARGE SCALE GENOMIC DNA]</scope>
</reference>
<dbReference type="Proteomes" id="UP000010552">
    <property type="component" value="Unassembled WGS sequence"/>
</dbReference>
<dbReference type="EMBL" id="KB030306">
    <property type="protein sequence ID" value="ELK18724.1"/>
    <property type="molecule type" value="Genomic_DNA"/>
</dbReference>
<gene>
    <name evidence="2" type="ORF">PAL_GLEAN10006793</name>
</gene>
<name>L5L4R1_PTEAL</name>
<evidence type="ECO:0000256" key="1">
    <source>
        <dbReference type="SAM" id="MobiDB-lite"/>
    </source>
</evidence>
<organism evidence="2 3">
    <name type="scientific">Pteropus alecto</name>
    <name type="common">Black flying fox</name>
    <dbReference type="NCBI Taxonomy" id="9402"/>
    <lineage>
        <taxon>Eukaryota</taxon>
        <taxon>Metazoa</taxon>
        <taxon>Chordata</taxon>
        <taxon>Craniata</taxon>
        <taxon>Vertebrata</taxon>
        <taxon>Euteleostomi</taxon>
        <taxon>Mammalia</taxon>
        <taxon>Eutheria</taxon>
        <taxon>Laurasiatheria</taxon>
        <taxon>Chiroptera</taxon>
        <taxon>Yinpterochiroptera</taxon>
        <taxon>Pteropodoidea</taxon>
        <taxon>Pteropodidae</taxon>
        <taxon>Pteropodinae</taxon>
        <taxon>Pteropus</taxon>
    </lineage>
</organism>